<dbReference type="SUPFAM" id="SSF48726">
    <property type="entry name" value="Immunoglobulin"/>
    <property type="match status" value="1"/>
</dbReference>
<dbReference type="OrthoDB" id="6415662at2759"/>
<dbReference type="InterPro" id="IPR007110">
    <property type="entry name" value="Ig-like_dom"/>
</dbReference>
<reference evidence="2 3" key="1">
    <citation type="journal article" date="2019" name="PLoS Biol.">
        <title>Sex chromosomes control vertical transmission of feminizing Wolbachia symbionts in an isopod.</title>
        <authorList>
            <person name="Becking T."/>
            <person name="Chebbi M.A."/>
            <person name="Giraud I."/>
            <person name="Moumen B."/>
            <person name="Laverre T."/>
            <person name="Caubet Y."/>
            <person name="Peccoud J."/>
            <person name="Gilbert C."/>
            <person name="Cordaux R."/>
        </authorList>
    </citation>
    <scope>NUCLEOTIDE SEQUENCE [LARGE SCALE GENOMIC DNA]</scope>
    <source>
        <strain evidence="2">ANa2</strain>
        <tissue evidence="2">Whole body excluding digestive tract and cuticle</tissue>
    </source>
</reference>
<organism evidence="2 3">
    <name type="scientific">Armadillidium nasatum</name>
    <dbReference type="NCBI Taxonomy" id="96803"/>
    <lineage>
        <taxon>Eukaryota</taxon>
        <taxon>Metazoa</taxon>
        <taxon>Ecdysozoa</taxon>
        <taxon>Arthropoda</taxon>
        <taxon>Crustacea</taxon>
        <taxon>Multicrustacea</taxon>
        <taxon>Malacostraca</taxon>
        <taxon>Eumalacostraca</taxon>
        <taxon>Peracarida</taxon>
        <taxon>Isopoda</taxon>
        <taxon>Oniscidea</taxon>
        <taxon>Crinocheta</taxon>
        <taxon>Armadillidiidae</taxon>
        <taxon>Armadillidium</taxon>
    </lineage>
</organism>
<evidence type="ECO:0000313" key="3">
    <source>
        <dbReference type="Proteomes" id="UP000326759"/>
    </source>
</evidence>
<sequence>MNKFINIWATVGLVLHSIRKDFPEVNRSNARRVLLHNLTFNSTGTYRCEVSADAPHFRTYTNESRMVVVEFPKSHPIITGAKSHYRVGETAWLNCTSSKSHPAAQLTWFINREKADERNLRYYHKWIHKDGLESIRLGLVFK</sequence>
<name>A0A5N5SWC8_9CRUS</name>
<dbReference type="InterPro" id="IPR013783">
    <property type="entry name" value="Ig-like_fold"/>
</dbReference>
<dbReference type="PROSITE" id="PS50835">
    <property type="entry name" value="IG_LIKE"/>
    <property type="match status" value="1"/>
</dbReference>
<feature type="non-terminal residue" evidence="2">
    <location>
        <position position="142"/>
    </location>
</feature>
<proteinExistence type="predicted"/>
<dbReference type="PANTHER" id="PTHR21261">
    <property type="entry name" value="BEAT PROTEIN"/>
    <property type="match status" value="1"/>
</dbReference>
<dbReference type="Gene3D" id="2.60.40.10">
    <property type="entry name" value="Immunoglobulins"/>
    <property type="match status" value="1"/>
</dbReference>
<gene>
    <name evidence="2" type="primary">Cadm3</name>
    <name evidence="2" type="ORF">Anas_08907</name>
</gene>
<dbReference type="EMBL" id="SEYY01019203">
    <property type="protein sequence ID" value="KAB7498524.1"/>
    <property type="molecule type" value="Genomic_DNA"/>
</dbReference>
<dbReference type="PANTHER" id="PTHR21261:SF15">
    <property type="entry name" value="BEATEN PATH IIIA, ISOFORM D-RELATED"/>
    <property type="match status" value="1"/>
</dbReference>
<dbReference type="Proteomes" id="UP000326759">
    <property type="component" value="Unassembled WGS sequence"/>
</dbReference>
<accession>A0A5N5SWC8</accession>
<dbReference type="InterPro" id="IPR036179">
    <property type="entry name" value="Ig-like_dom_sf"/>
</dbReference>
<evidence type="ECO:0000313" key="2">
    <source>
        <dbReference type="EMBL" id="KAB7498524.1"/>
    </source>
</evidence>
<keyword evidence="3" id="KW-1185">Reference proteome</keyword>
<comment type="caution">
    <text evidence="2">The sequence shown here is derived from an EMBL/GenBank/DDBJ whole genome shotgun (WGS) entry which is preliminary data.</text>
</comment>
<feature type="domain" description="Ig-like" evidence="1">
    <location>
        <begin position="72"/>
        <end position="109"/>
    </location>
</feature>
<evidence type="ECO:0000259" key="1">
    <source>
        <dbReference type="PROSITE" id="PS50835"/>
    </source>
</evidence>
<dbReference type="AlphaFoldDB" id="A0A5N5SWC8"/>
<protein>
    <submittedName>
        <fullName evidence="2">Cell adhesion molecule 3</fullName>
    </submittedName>
</protein>